<comment type="similarity">
    <text evidence="2">Belongs to the PpiC/parvulin rotamase family.</text>
</comment>
<dbReference type="InterPro" id="IPR014282">
    <property type="entry name" value="Nitrogen_fix_NifM"/>
</dbReference>
<evidence type="ECO:0000313" key="8">
    <source>
        <dbReference type="Proteomes" id="UP000198515"/>
    </source>
</evidence>
<dbReference type="OrthoDB" id="9769613at2"/>
<dbReference type="EMBL" id="FMBC01000012">
    <property type="protein sequence ID" value="SCC20479.1"/>
    <property type="molecule type" value="Genomic_DNA"/>
</dbReference>
<dbReference type="InterPro" id="IPR050245">
    <property type="entry name" value="PrsA_foldase"/>
</dbReference>
<dbReference type="InterPro" id="IPR000297">
    <property type="entry name" value="PPIase_PpiC"/>
</dbReference>
<dbReference type="Gene3D" id="3.10.50.40">
    <property type="match status" value="1"/>
</dbReference>
<evidence type="ECO:0000259" key="6">
    <source>
        <dbReference type="PROSITE" id="PS50198"/>
    </source>
</evidence>
<organism evidence="7 8">
    <name type="scientific">Kosakonia oryziphila</name>
    <dbReference type="NCBI Taxonomy" id="1005667"/>
    <lineage>
        <taxon>Bacteria</taxon>
        <taxon>Pseudomonadati</taxon>
        <taxon>Pseudomonadota</taxon>
        <taxon>Gammaproteobacteria</taxon>
        <taxon>Enterobacterales</taxon>
        <taxon>Enterobacteriaceae</taxon>
        <taxon>Kosakonia</taxon>
    </lineage>
</organism>
<reference evidence="8" key="1">
    <citation type="submission" date="2016-08" db="EMBL/GenBank/DDBJ databases">
        <authorList>
            <person name="Varghese N."/>
            <person name="Submissions Spin"/>
        </authorList>
    </citation>
    <scope>NUCLEOTIDE SEQUENCE [LARGE SCALE GENOMIC DNA]</scope>
    <source>
        <strain evidence="8">REICA_142</strain>
    </source>
</reference>
<evidence type="ECO:0000256" key="2">
    <source>
        <dbReference type="ARBA" id="ARBA00007656"/>
    </source>
</evidence>
<gene>
    <name evidence="7" type="ORF">GA0061070_101227</name>
</gene>
<keyword evidence="8" id="KW-1185">Reference proteome</keyword>
<evidence type="ECO:0000256" key="3">
    <source>
        <dbReference type="ARBA" id="ARBA00013194"/>
    </source>
</evidence>
<evidence type="ECO:0000256" key="1">
    <source>
        <dbReference type="ARBA" id="ARBA00000971"/>
    </source>
</evidence>
<feature type="domain" description="PpiC" evidence="6">
    <location>
        <begin position="124"/>
        <end position="221"/>
    </location>
</feature>
<keyword evidence="5 7" id="KW-0413">Isomerase</keyword>
<dbReference type="Pfam" id="PF00639">
    <property type="entry name" value="Rotamase"/>
    <property type="match status" value="1"/>
</dbReference>
<dbReference type="PANTHER" id="PTHR47245:SF2">
    <property type="entry name" value="PEPTIDYL-PROLYL CIS-TRANS ISOMERASE HP_0175-RELATED"/>
    <property type="match status" value="1"/>
</dbReference>
<evidence type="ECO:0000256" key="5">
    <source>
        <dbReference type="PROSITE-ProRule" id="PRU00278"/>
    </source>
</evidence>
<evidence type="ECO:0000313" key="7">
    <source>
        <dbReference type="EMBL" id="SCC20479.1"/>
    </source>
</evidence>
<sequence>MTPWQRFARRRLAITRWQCEPEHIPADQQTAFDDAFTRQCQLEQAVVEVAVGEALPDSLLQSVATSLASWLDDGHFSAGERQTVIRHHARMEWQFADVARRAPLPDDLQVLAWYQQHQAQFMRPPQRLTSHLLLTVDNDDAAVQRQIRRFHQDISASRQAFARLSQRYSHCPSALEGGRLGWISQGLLYPELDAALFALAENGLSAPIETRLGWHLLWCEAIRDAAPMPQEEALEKARRYLIGQHQQQYQRQWLAALTRSVVAG</sequence>
<dbReference type="EC" id="5.2.1.8" evidence="3"/>
<protein>
    <recommendedName>
        <fullName evidence="3">peptidylprolyl isomerase</fullName>
        <ecNumber evidence="3">5.2.1.8</ecNumber>
    </recommendedName>
</protein>
<proteinExistence type="inferred from homology"/>
<dbReference type="NCBIfam" id="TIGR02933">
    <property type="entry name" value="nifM_nitrog"/>
    <property type="match status" value="1"/>
</dbReference>
<dbReference type="PANTHER" id="PTHR47245">
    <property type="entry name" value="PEPTIDYLPROLYL ISOMERASE"/>
    <property type="match status" value="1"/>
</dbReference>
<dbReference type="AlphaFoldDB" id="A0A1C4CN14"/>
<comment type="catalytic activity">
    <reaction evidence="1">
        <text>[protein]-peptidylproline (omega=180) = [protein]-peptidylproline (omega=0)</text>
        <dbReference type="Rhea" id="RHEA:16237"/>
        <dbReference type="Rhea" id="RHEA-COMP:10747"/>
        <dbReference type="Rhea" id="RHEA-COMP:10748"/>
        <dbReference type="ChEBI" id="CHEBI:83833"/>
        <dbReference type="ChEBI" id="CHEBI:83834"/>
        <dbReference type="EC" id="5.2.1.8"/>
    </reaction>
</comment>
<dbReference type="RefSeq" id="WP_090135038.1">
    <property type="nucleotide sequence ID" value="NZ_FMBC01000012.1"/>
</dbReference>
<dbReference type="SUPFAM" id="SSF54534">
    <property type="entry name" value="FKBP-like"/>
    <property type="match status" value="1"/>
</dbReference>
<dbReference type="GO" id="GO:0003755">
    <property type="term" value="F:peptidyl-prolyl cis-trans isomerase activity"/>
    <property type="evidence" value="ECO:0007669"/>
    <property type="project" value="UniProtKB-KW"/>
</dbReference>
<evidence type="ECO:0000256" key="4">
    <source>
        <dbReference type="ARBA" id="ARBA00023110"/>
    </source>
</evidence>
<dbReference type="InterPro" id="IPR046357">
    <property type="entry name" value="PPIase_dom_sf"/>
</dbReference>
<name>A0A1C4CN14_9ENTR</name>
<dbReference type="PROSITE" id="PS50198">
    <property type="entry name" value="PPIC_PPIASE_2"/>
    <property type="match status" value="1"/>
</dbReference>
<keyword evidence="4 5" id="KW-0697">Rotamase</keyword>
<dbReference type="Proteomes" id="UP000198515">
    <property type="component" value="Unassembled WGS sequence"/>
</dbReference>
<accession>A0A1C4CN14</accession>